<keyword evidence="3" id="KW-1185">Reference proteome</keyword>
<proteinExistence type="predicted"/>
<feature type="compositionally biased region" description="Basic and acidic residues" evidence="1">
    <location>
        <begin position="16"/>
        <end position="30"/>
    </location>
</feature>
<dbReference type="AlphaFoldDB" id="A0A6J5DDX4"/>
<evidence type="ECO:0000313" key="3">
    <source>
        <dbReference type="Proteomes" id="UP000494329"/>
    </source>
</evidence>
<protein>
    <submittedName>
        <fullName evidence="2">Uncharacterized protein</fullName>
    </submittedName>
</protein>
<sequence length="56" mass="6408">MARYDRYRFRAWQAKGQDEGKTLFDGKMNGDDNWPPGNPTDTNPQHYKESTDTGAA</sequence>
<name>A0A6J5DDX4_9BURK</name>
<dbReference type="RefSeq" id="WP_175110084.1">
    <property type="nucleotide sequence ID" value="NZ_CADIKF010000007.1"/>
</dbReference>
<evidence type="ECO:0000313" key="2">
    <source>
        <dbReference type="EMBL" id="CAB3751627.1"/>
    </source>
</evidence>
<dbReference type="EMBL" id="CADIKF010000007">
    <property type="protein sequence ID" value="CAB3751627.1"/>
    <property type="molecule type" value="Genomic_DNA"/>
</dbReference>
<dbReference type="Proteomes" id="UP000494329">
    <property type="component" value="Unassembled WGS sequence"/>
</dbReference>
<feature type="region of interest" description="Disordered" evidence="1">
    <location>
        <begin position="15"/>
        <end position="56"/>
    </location>
</feature>
<gene>
    <name evidence="2" type="ORF">LMG29739_01340</name>
</gene>
<evidence type="ECO:0000256" key="1">
    <source>
        <dbReference type="SAM" id="MobiDB-lite"/>
    </source>
</evidence>
<reference evidence="2 3" key="1">
    <citation type="submission" date="2020-04" db="EMBL/GenBank/DDBJ databases">
        <authorList>
            <person name="De Canck E."/>
        </authorList>
    </citation>
    <scope>NUCLEOTIDE SEQUENCE [LARGE SCALE GENOMIC DNA]</scope>
    <source>
        <strain evidence="2 3">LMG 29739</strain>
    </source>
</reference>
<organism evidence="2 3">
    <name type="scientific">Paraburkholderia solisilvae</name>
    <dbReference type="NCBI Taxonomy" id="624376"/>
    <lineage>
        <taxon>Bacteria</taxon>
        <taxon>Pseudomonadati</taxon>
        <taxon>Pseudomonadota</taxon>
        <taxon>Betaproteobacteria</taxon>
        <taxon>Burkholderiales</taxon>
        <taxon>Burkholderiaceae</taxon>
        <taxon>Paraburkholderia</taxon>
    </lineage>
</organism>
<feature type="compositionally biased region" description="Basic and acidic residues" evidence="1">
    <location>
        <begin position="46"/>
        <end position="56"/>
    </location>
</feature>
<accession>A0A6J5DDX4</accession>